<reference evidence="2" key="2">
    <citation type="submission" date="2020-11" db="EMBL/GenBank/DDBJ databases">
        <authorList>
            <person name="McCartney M.A."/>
            <person name="Auch B."/>
            <person name="Kono T."/>
            <person name="Mallez S."/>
            <person name="Becker A."/>
            <person name="Gohl D.M."/>
            <person name="Silverstein K.A.T."/>
            <person name="Koren S."/>
            <person name="Bechman K.B."/>
            <person name="Herman A."/>
            <person name="Abrahante J.E."/>
            <person name="Garbe J."/>
        </authorList>
    </citation>
    <scope>NUCLEOTIDE SEQUENCE</scope>
    <source>
        <strain evidence="2">Duluth1</strain>
        <tissue evidence="2">Whole animal</tissue>
    </source>
</reference>
<name>A0A9D4F908_DREPO</name>
<accession>A0A9D4F908</accession>
<reference evidence="2" key="1">
    <citation type="journal article" date="2019" name="bioRxiv">
        <title>The Genome of the Zebra Mussel, Dreissena polymorpha: A Resource for Invasive Species Research.</title>
        <authorList>
            <person name="McCartney M.A."/>
            <person name="Auch B."/>
            <person name="Kono T."/>
            <person name="Mallez S."/>
            <person name="Zhang Y."/>
            <person name="Obille A."/>
            <person name="Becker A."/>
            <person name="Abrahante J.E."/>
            <person name="Garbe J."/>
            <person name="Badalamenti J.P."/>
            <person name="Herman A."/>
            <person name="Mangelson H."/>
            <person name="Liachko I."/>
            <person name="Sullivan S."/>
            <person name="Sone E.D."/>
            <person name="Koren S."/>
            <person name="Silverstein K.A.T."/>
            <person name="Beckman K.B."/>
            <person name="Gohl D.M."/>
        </authorList>
    </citation>
    <scope>NUCLEOTIDE SEQUENCE</scope>
    <source>
        <strain evidence="2">Duluth1</strain>
        <tissue evidence="2">Whole animal</tissue>
    </source>
</reference>
<evidence type="ECO:0000256" key="1">
    <source>
        <dbReference type="SAM" id="MobiDB-lite"/>
    </source>
</evidence>
<dbReference type="AlphaFoldDB" id="A0A9D4F908"/>
<sequence length="136" mass="15342">MLTHCHRDQSRWYHAQTALIAHADDKLSTVEQLHGGNTSDTQSIKEQLKTRSRLSERKPTDGSCKPLCCIGQEAHRHTVRGGSFNYNNKDYHFIILKALVAANNEFIRTEVGSKYSAGYTKAFNNSGLKRTIYTQG</sequence>
<feature type="compositionally biased region" description="Polar residues" evidence="1">
    <location>
        <begin position="33"/>
        <end position="45"/>
    </location>
</feature>
<feature type="compositionally biased region" description="Basic and acidic residues" evidence="1">
    <location>
        <begin position="46"/>
        <end position="60"/>
    </location>
</feature>
<feature type="region of interest" description="Disordered" evidence="1">
    <location>
        <begin position="33"/>
        <end position="61"/>
    </location>
</feature>
<evidence type="ECO:0000313" key="2">
    <source>
        <dbReference type="EMBL" id="KAH3793902.1"/>
    </source>
</evidence>
<comment type="caution">
    <text evidence="2">The sequence shown here is derived from an EMBL/GenBank/DDBJ whole genome shotgun (WGS) entry which is preliminary data.</text>
</comment>
<dbReference type="Proteomes" id="UP000828390">
    <property type="component" value="Unassembled WGS sequence"/>
</dbReference>
<evidence type="ECO:0000313" key="3">
    <source>
        <dbReference type="Proteomes" id="UP000828390"/>
    </source>
</evidence>
<keyword evidence="3" id="KW-1185">Reference proteome</keyword>
<organism evidence="2 3">
    <name type="scientific">Dreissena polymorpha</name>
    <name type="common">Zebra mussel</name>
    <name type="synonym">Mytilus polymorpha</name>
    <dbReference type="NCBI Taxonomy" id="45954"/>
    <lineage>
        <taxon>Eukaryota</taxon>
        <taxon>Metazoa</taxon>
        <taxon>Spiralia</taxon>
        <taxon>Lophotrochozoa</taxon>
        <taxon>Mollusca</taxon>
        <taxon>Bivalvia</taxon>
        <taxon>Autobranchia</taxon>
        <taxon>Heteroconchia</taxon>
        <taxon>Euheterodonta</taxon>
        <taxon>Imparidentia</taxon>
        <taxon>Neoheterodontei</taxon>
        <taxon>Myida</taxon>
        <taxon>Dreissenoidea</taxon>
        <taxon>Dreissenidae</taxon>
        <taxon>Dreissena</taxon>
    </lineage>
</organism>
<proteinExistence type="predicted"/>
<gene>
    <name evidence="2" type="ORF">DPMN_147427</name>
</gene>
<protein>
    <submittedName>
        <fullName evidence="2">Uncharacterized protein</fullName>
    </submittedName>
</protein>
<dbReference type="EMBL" id="JAIWYP010000007">
    <property type="protein sequence ID" value="KAH3793902.1"/>
    <property type="molecule type" value="Genomic_DNA"/>
</dbReference>